<name>A0A183EXF7_9BILA</name>
<evidence type="ECO:0000313" key="2">
    <source>
        <dbReference type="EMBL" id="VDN44468.1"/>
    </source>
</evidence>
<dbReference type="AlphaFoldDB" id="A0A183EXF7"/>
<proteinExistence type="predicted"/>
<gene>
    <name evidence="2" type="ORF">GPUH_LOCUS25648</name>
</gene>
<evidence type="ECO:0000256" key="1">
    <source>
        <dbReference type="SAM" id="Phobius"/>
    </source>
</evidence>
<reference evidence="4" key="1">
    <citation type="submission" date="2016-06" db="UniProtKB">
        <authorList>
            <consortium name="WormBaseParasite"/>
        </authorList>
    </citation>
    <scope>IDENTIFICATION</scope>
</reference>
<evidence type="ECO:0000313" key="4">
    <source>
        <dbReference type="WBParaSite" id="GPUH_0002567801-mRNA-1"/>
    </source>
</evidence>
<keyword evidence="1" id="KW-0812">Transmembrane</keyword>
<keyword evidence="1" id="KW-1133">Transmembrane helix</keyword>
<keyword evidence="1" id="KW-0472">Membrane</keyword>
<dbReference type="Proteomes" id="UP000271098">
    <property type="component" value="Unassembled WGS sequence"/>
</dbReference>
<protein>
    <submittedName>
        <fullName evidence="4">G_PROTEIN_RECEP_F1_2 domain-containing protein</fullName>
    </submittedName>
</protein>
<accession>A0A183EXF7</accession>
<sequence length="73" mass="8241">MLLLGTLLNAAGLLIHSIDRMLAITVPVYYYNNSFKIMKRLLYLLYAIAVTPTLTMCGYTLTQPSRNISIQCK</sequence>
<feature type="transmembrane region" description="Helical" evidence="1">
    <location>
        <begin position="41"/>
        <end position="61"/>
    </location>
</feature>
<keyword evidence="3" id="KW-1185">Reference proteome</keyword>
<organism evidence="4">
    <name type="scientific">Gongylonema pulchrum</name>
    <dbReference type="NCBI Taxonomy" id="637853"/>
    <lineage>
        <taxon>Eukaryota</taxon>
        <taxon>Metazoa</taxon>
        <taxon>Ecdysozoa</taxon>
        <taxon>Nematoda</taxon>
        <taxon>Chromadorea</taxon>
        <taxon>Rhabditida</taxon>
        <taxon>Spirurina</taxon>
        <taxon>Spiruromorpha</taxon>
        <taxon>Spiruroidea</taxon>
        <taxon>Gongylonematidae</taxon>
        <taxon>Gongylonema</taxon>
    </lineage>
</organism>
<dbReference type="WBParaSite" id="GPUH_0002567801-mRNA-1">
    <property type="protein sequence ID" value="GPUH_0002567801-mRNA-1"/>
    <property type="gene ID" value="GPUH_0002567801"/>
</dbReference>
<reference evidence="2 3" key="2">
    <citation type="submission" date="2018-11" db="EMBL/GenBank/DDBJ databases">
        <authorList>
            <consortium name="Pathogen Informatics"/>
        </authorList>
    </citation>
    <scope>NUCLEOTIDE SEQUENCE [LARGE SCALE GENOMIC DNA]</scope>
</reference>
<dbReference type="EMBL" id="UYRT01106109">
    <property type="protein sequence ID" value="VDN44468.1"/>
    <property type="molecule type" value="Genomic_DNA"/>
</dbReference>
<evidence type="ECO:0000313" key="3">
    <source>
        <dbReference type="Proteomes" id="UP000271098"/>
    </source>
</evidence>